<evidence type="ECO:0000313" key="1">
    <source>
        <dbReference type="EMBL" id="KAH6889216.1"/>
    </source>
</evidence>
<protein>
    <submittedName>
        <fullName evidence="1">Uncharacterized protein</fullName>
    </submittedName>
</protein>
<dbReference type="Proteomes" id="UP000777438">
    <property type="component" value="Unassembled WGS sequence"/>
</dbReference>
<evidence type="ECO:0000313" key="2">
    <source>
        <dbReference type="Proteomes" id="UP000777438"/>
    </source>
</evidence>
<name>A0A9P8W477_9HYPO</name>
<dbReference type="AlphaFoldDB" id="A0A9P8W477"/>
<proteinExistence type="predicted"/>
<sequence length="398" mass="45645">MATLTSLPLHLVADILAMLENVQLLPDVLISHRIFYNAYLDSPSLIVDMLRNQVPEPLLPLAIASYTSQKSFRDARNLDPIQFMSEHYDDPLKAFGGRLHLSLDSALYISRLQDALVRLRDDFCVCALHKLHDVSREFPMADDLSRLSDGEFYRISRALYRFHIYGNLFFDHEDAEKYDETHKAVFFARHSPWVNEQLACVVDFLETRLTGVMLSLLSSTPACRDVVINGFHWGGNLTEWLTSRSQVFEEQRCLSLGLPGLDNLLQARSCETWQACLDTASNLCETTLEADLFAFNRGQKPPPRAEAERSLVWRVEEMDQLAQDVDADDATDEHPRKMWSKIHFDSVHERFRFGQQTFAPMRFIYGLRSVGYVMWDGERMEAEASKATIARAFRGEPV</sequence>
<reference evidence="1 2" key="1">
    <citation type="journal article" date="2021" name="Nat. Commun.">
        <title>Genetic determinants of endophytism in the Arabidopsis root mycobiome.</title>
        <authorList>
            <person name="Mesny F."/>
            <person name="Miyauchi S."/>
            <person name="Thiergart T."/>
            <person name="Pickel B."/>
            <person name="Atanasova L."/>
            <person name="Karlsson M."/>
            <person name="Huettel B."/>
            <person name="Barry K.W."/>
            <person name="Haridas S."/>
            <person name="Chen C."/>
            <person name="Bauer D."/>
            <person name="Andreopoulos W."/>
            <person name="Pangilinan J."/>
            <person name="LaButti K."/>
            <person name="Riley R."/>
            <person name="Lipzen A."/>
            <person name="Clum A."/>
            <person name="Drula E."/>
            <person name="Henrissat B."/>
            <person name="Kohler A."/>
            <person name="Grigoriev I.V."/>
            <person name="Martin F.M."/>
            <person name="Hacquard S."/>
        </authorList>
    </citation>
    <scope>NUCLEOTIDE SEQUENCE [LARGE SCALE GENOMIC DNA]</scope>
    <source>
        <strain evidence="1 2">MPI-CAGE-CH-0241</strain>
    </source>
</reference>
<keyword evidence="2" id="KW-1185">Reference proteome</keyword>
<gene>
    <name evidence="1" type="ORF">B0T10DRAFT_48700</name>
</gene>
<accession>A0A9P8W477</accession>
<comment type="caution">
    <text evidence="1">The sequence shown here is derived from an EMBL/GenBank/DDBJ whole genome shotgun (WGS) entry which is preliminary data.</text>
</comment>
<organism evidence="1 2">
    <name type="scientific">Thelonectria olida</name>
    <dbReference type="NCBI Taxonomy" id="1576542"/>
    <lineage>
        <taxon>Eukaryota</taxon>
        <taxon>Fungi</taxon>
        <taxon>Dikarya</taxon>
        <taxon>Ascomycota</taxon>
        <taxon>Pezizomycotina</taxon>
        <taxon>Sordariomycetes</taxon>
        <taxon>Hypocreomycetidae</taxon>
        <taxon>Hypocreales</taxon>
        <taxon>Nectriaceae</taxon>
        <taxon>Thelonectria</taxon>
    </lineage>
</organism>
<dbReference type="OrthoDB" id="5427059at2759"/>
<dbReference type="EMBL" id="JAGPYM010000011">
    <property type="protein sequence ID" value="KAH6889216.1"/>
    <property type="molecule type" value="Genomic_DNA"/>
</dbReference>